<reference evidence="1" key="1">
    <citation type="submission" date="2023-11" db="EMBL/GenBank/DDBJ databases">
        <authorList>
            <person name="De Vega J J."/>
            <person name="De Vega J J."/>
        </authorList>
    </citation>
    <scope>NUCLEOTIDE SEQUENCE</scope>
</reference>
<sequence length="175" mass="18462">MRAPTFRSRGGAYPASLAFENGCSAAGCTGGSFWRVAAGPGAFLSIPGALVADGFGRTVCSGSSTGSDKRPAPRAARACSLREARRDFRSGIGAEEMRGDFSCILRRRHLSWVLAMPFFDPCTQIGAHDTPGNVRAAGQDHLALDVSFALSSLCIFVNTRATDDKMPRFTAIAAV</sequence>
<protein>
    <submittedName>
        <fullName evidence="1">Uncharacterized protein</fullName>
    </submittedName>
</protein>
<gene>
    <name evidence="1" type="ORF">MYCIT1_LOCUS34808</name>
</gene>
<name>A0AAD2K787_9AGAR</name>
<dbReference type="Proteomes" id="UP001295794">
    <property type="component" value="Unassembled WGS sequence"/>
</dbReference>
<keyword evidence="2" id="KW-1185">Reference proteome</keyword>
<dbReference type="AlphaFoldDB" id="A0AAD2K787"/>
<accession>A0AAD2K787</accession>
<organism evidence="1 2">
    <name type="scientific">Mycena citricolor</name>
    <dbReference type="NCBI Taxonomy" id="2018698"/>
    <lineage>
        <taxon>Eukaryota</taxon>
        <taxon>Fungi</taxon>
        <taxon>Dikarya</taxon>
        <taxon>Basidiomycota</taxon>
        <taxon>Agaricomycotina</taxon>
        <taxon>Agaricomycetes</taxon>
        <taxon>Agaricomycetidae</taxon>
        <taxon>Agaricales</taxon>
        <taxon>Marasmiineae</taxon>
        <taxon>Mycenaceae</taxon>
        <taxon>Mycena</taxon>
    </lineage>
</organism>
<evidence type="ECO:0000313" key="1">
    <source>
        <dbReference type="EMBL" id="CAK5282775.1"/>
    </source>
</evidence>
<proteinExistence type="predicted"/>
<evidence type="ECO:0000313" key="2">
    <source>
        <dbReference type="Proteomes" id="UP001295794"/>
    </source>
</evidence>
<dbReference type="EMBL" id="CAVNYO010000462">
    <property type="protein sequence ID" value="CAK5282775.1"/>
    <property type="molecule type" value="Genomic_DNA"/>
</dbReference>
<comment type="caution">
    <text evidence="1">The sequence shown here is derived from an EMBL/GenBank/DDBJ whole genome shotgun (WGS) entry which is preliminary data.</text>
</comment>